<dbReference type="GO" id="GO:0043952">
    <property type="term" value="P:protein transport by the Sec complex"/>
    <property type="evidence" value="ECO:0007669"/>
    <property type="project" value="UniProtKB-UniRule"/>
</dbReference>
<evidence type="ECO:0000256" key="8">
    <source>
        <dbReference type="ARBA" id="ARBA00023136"/>
    </source>
</evidence>
<keyword evidence="13" id="KW-1185">Reference proteome</keyword>
<keyword evidence="8 10" id="KW-0472">Membrane</keyword>
<evidence type="ECO:0000256" key="6">
    <source>
        <dbReference type="ARBA" id="ARBA00022989"/>
    </source>
</evidence>
<evidence type="ECO:0000256" key="4">
    <source>
        <dbReference type="ARBA" id="ARBA00022692"/>
    </source>
</evidence>
<feature type="transmembrane region" description="Helical" evidence="10">
    <location>
        <begin position="79"/>
        <end position="103"/>
    </location>
</feature>
<evidence type="ECO:0000256" key="1">
    <source>
        <dbReference type="ARBA" id="ARBA00004141"/>
    </source>
</evidence>
<dbReference type="GO" id="GO:0065002">
    <property type="term" value="P:intracellular protein transmembrane transport"/>
    <property type="evidence" value="ECO:0007669"/>
    <property type="project" value="UniProtKB-UniRule"/>
</dbReference>
<feature type="transmembrane region" description="Helical" evidence="10">
    <location>
        <begin position="187"/>
        <end position="208"/>
    </location>
</feature>
<proteinExistence type="inferred from homology"/>
<dbReference type="GO" id="GO:0006605">
    <property type="term" value="P:protein targeting"/>
    <property type="evidence" value="ECO:0007669"/>
    <property type="project" value="UniProtKB-UniRule"/>
</dbReference>
<dbReference type="RefSeq" id="WP_085423153.1">
    <property type="nucleotide sequence ID" value="NZ_FXAF01000006.1"/>
</dbReference>
<evidence type="ECO:0000256" key="3">
    <source>
        <dbReference type="ARBA" id="ARBA00022448"/>
    </source>
</evidence>
<comment type="subunit">
    <text evidence="10">Component of the Sec protein translocase complex. Heterotrimer consisting of SecY, SecE and SecG subunits. The heterotrimers can form oligomers, although 1 heterotrimer is thought to be able to translocate proteins. Interacts with the ribosome. Interacts with SecDF, and other proteins may be involved. Interacts with SecA.</text>
</comment>
<evidence type="ECO:0000313" key="12">
    <source>
        <dbReference type="EMBL" id="SMF51714.1"/>
    </source>
</evidence>
<evidence type="ECO:0000256" key="10">
    <source>
        <dbReference type="HAMAP-Rule" id="MF_01465"/>
    </source>
</evidence>
<accession>A0A1X7FGC3</accession>
<feature type="transmembrane region" description="Helical" evidence="10">
    <location>
        <begin position="398"/>
        <end position="419"/>
    </location>
</feature>
<dbReference type="InterPro" id="IPR030659">
    <property type="entry name" value="SecY_CS"/>
</dbReference>
<comment type="subcellular location">
    <subcellularLocation>
        <location evidence="10">Cell membrane</location>
        <topology evidence="10">Multi-pass membrane protein</topology>
    </subcellularLocation>
    <subcellularLocation>
        <location evidence="1">Membrane</location>
        <topology evidence="1">Multi-pass membrane protein</topology>
    </subcellularLocation>
</comment>
<dbReference type="HAMAP" id="MF_01465">
    <property type="entry name" value="SecY"/>
    <property type="match status" value="1"/>
</dbReference>
<dbReference type="SUPFAM" id="SSF103491">
    <property type="entry name" value="Preprotein translocase SecY subunit"/>
    <property type="match status" value="1"/>
</dbReference>
<keyword evidence="10" id="KW-1003">Cell membrane</keyword>
<evidence type="ECO:0000256" key="5">
    <source>
        <dbReference type="ARBA" id="ARBA00022927"/>
    </source>
</evidence>
<keyword evidence="4 10" id="KW-0812">Transmembrane</keyword>
<feature type="transmembrane region" description="Helical" evidence="10">
    <location>
        <begin position="214"/>
        <end position="238"/>
    </location>
</feature>
<dbReference type="InterPro" id="IPR002208">
    <property type="entry name" value="SecY/SEC61-alpha"/>
</dbReference>
<dbReference type="Proteomes" id="UP000192903">
    <property type="component" value="Unassembled WGS sequence"/>
</dbReference>
<dbReference type="STRING" id="464029.SAMN02982989_3058"/>
<dbReference type="PROSITE" id="PS00756">
    <property type="entry name" value="SECY_2"/>
    <property type="match status" value="1"/>
</dbReference>
<dbReference type="Pfam" id="PF00344">
    <property type="entry name" value="SecY"/>
    <property type="match status" value="1"/>
</dbReference>
<keyword evidence="5 10" id="KW-0653">Protein transport</keyword>
<dbReference type="OrthoDB" id="9809248at2"/>
<evidence type="ECO:0000256" key="7">
    <source>
        <dbReference type="ARBA" id="ARBA00023010"/>
    </source>
</evidence>
<feature type="transmembrane region" description="Helical" evidence="10">
    <location>
        <begin position="155"/>
        <end position="175"/>
    </location>
</feature>
<evidence type="ECO:0000256" key="9">
    <source>
        <dbReference type="ARBA" id="ARBA00039733"/>
    </source>
</evidence>
<keyword evidence="6 10" id="KW-1133">Transmembrane helix</keyword>
<dbReference type="InterPro" id="IPR026593">
    <property type="entry name" value="SecY"/>
</dbReference>
<sequence length="446" mass="47770">MASAAEQLASNLNFSTFAKAEDLKKRLWFTLAALLVYRLGTHIPLPGLNPEAYAQAFRGQAGGILGLFNMFSGGAVERMAIFALGIMPYISASIIVQLMTSVVPSLEALKKEGEQGRKIINQYTRYGTVLLGTLQAYGIAAGLESGQGLVLDPGWFFRLSTVVTLLGGTMFLMWLGEQITSRGIGNGISLIIFAGIAAGLPTALAGTLELGRTGALPTALILTVIVVAIGVITLIVFVERAQRRLLIQYPKRQVGNRMFQGDTSHLPLKLNTSGVIPAIFASSLLLLPATAAGFAGNSELPNWATMIISSLGHGQPLFMLLYGLLIAFFAFFYTAIVFNPKDTADNLKKHGGFIPGIRPGERTAEYIDYVLTRITVVGAIYLVFVCILPEFLVARTGVPLALGGTSLLIVVSVTLDTVAQIQGHLIAQQYEGLIKKSKLRGGKRGR</sequence>
<dbReference type="PRINTS" id="PR00303">
    <property type="entry name" value="SECYTRNLCASE"/>
</dbReference>
<keyword evidence="7 10" id="KW-0811">Translocation</keyword>
<feature type="transmembrane region" description="Helical" evidence="10">
    <location>
        <begin position="370"/>
        <end position="392"/>
    </location>
</feature>
<feature type="transmembrane region" description="Helical" evidence="10">
    <location>
        <begin position="275"/>
        <end position="296"/>
    </location>
</feature>
<keyword evidence="3 10" id="KW-0813">Transport</keyword>
<dbReference type="GO" id="GO:0005886">
    <property type="term" value="C:plasma membrane"/>
    <property type="evidence" value="ECO:0007669"/>
    <property type="project" value="UniProtKB-SubCell"/>
</dbReference>
<comment type="caution">
    <text evidence="10">Lacks conserved residue(s) required for the propagation of feature annotation.</text>
</comment>
<dbReference type="NCBIfam" id="TIGR00967">
    <property type="entry name" value="3a0501s007"/>
    <property type="match status" value="1"/>
</dbReference>
<evidence type="ECO:0000256" key="11">
    <source>
        <dbReference type="RuleBase" id="RU004349"/>
    </source>
</evidence>
<evidence type="ECO:0000313" key="13">
    <source>
        <dbReference type="Proteomes" id="UP000192903"/>
    </source>
</evidence>
<comment type="function">
    <text evidence="10">The central subunit of the protein translocation channel SecYEG. Consists of two halves formed by TMs 1-5 and 6-10. These two domains form a lateral gate at the front which open onto the bilayer between TMs 2 and 7, and are clamped together by SecE at the back. The channel is closed by both a pore ring composed of hydrophobic SecY resides and a short helix (helix 2A) on the extracellular side of the membrane which forms a plug. The plug probably moves laterally to allow the channel to open. The ring and the pore may move independently.</text>
</comment>
<reference evidence="13" key="1">
    <citation type="submission" date="2017-04" db="EMBL/GenBank/DDBJ databases">
        <authorList>
            <person name="Varghese N."/>
            <person name="Submissions S."/>
        </authorList>
    </citation>
    <scope>NUCLEOTIDE SEQUENCE [LARGE SCALE GENOMIC DNA]</scope>
    <source>
        <strain evidence="13">B4P</strain>
    </source>
</reference>
<feature type="transmembrane region" description="Helical" evidence="10">
    <location>
        <begin position="316"/>
        <end position="338"/>
    </location>
</feature>
<comment type="similarity">
    <text evidence="2 10 11">Belongs to the SecY/SEC61-alpha family.</text>
</comment>
<name>A0A1X7FGC3_9HYPH</name>
<protein>
    <recommendedName>
        <fullName evidence="9 10">Protein translocase subunit SecY</fullName>
    </recommendedName>
</protein>
<evidence type="ECO:0000256" key="2">
    <source>
        <dbReference type="ARBA" id="ARBA00005751"/>
    </source>
</evidence>
<dbReference type="AlphaFoldDB" id="A0A1X7FGC3"/>
<dbReference type="Gene3D" id="1.10.3370.10">
    <property type="entry name" value="SecY subunit domain"/>
    <property type="match status" value="1"/>
</dbReference>
<dbReference type="FunFam" id="1.10.3370.10:FF:000001">
    <property type="entry name" value="Preprotein translocase subunit SecY"/>
    <property type="match status" value="1"/>
</dbReference>
<dbReference type="EMBL" id="FXAF01000006">
    <property type="protein sequence ID" value="SMF51714.1"/>
    <property type="molecule type" value="Genomic_DNA"/>
</dbReference>
<gene>
    <name evidence="10" type="primary">secY</name>
    <name evidence="12" type="ORF">SAMN02982989_3058</name>
</gene>
<organism evidence="12 13">
    <name type="scientific">Xaviernesmea oryzae</name>
    <dbReference type="NCBI Taxonomy" id="464029"/>
    <lineage>
        <taxon>Bacteria</taxon>
        <taxon>Pseudomonadati</taxon>
        <taxon>Pseudomonadota</taxon>
        <taxon>Alphaproteobacteria</taxon>
        <taxon>Hyphomicrobiales</taxon>
        <taxon>Rhizobiaceae</taxon>
        <taxon>Rhizobium/Agrobacterium group</taxon>
        <taxon>Xaviernesmea</taxon>
    </lineage>
</organism>
<dbReference type="PIRSF" id="PIRSF004557">
    <property type="entry name" value="SecY"/>
    <property type="match status" value="1"/>
</dbReference>
<dbReference type="InterPro" id="IPR023201">
    <property type="entry name" value="SecY_dom_sf"/>
</dbReference>
<dbReference type="PANTHER" id="PTHR10906">
    <property type="entry name" value="SECY/SEC61-ALPHA FAMILY MEMBER"/>
    <property type="match status" value="1"/>
</dbReference>